<dbReference type="SUPFAM" id="SSF109604">
    <property type="entry name" value="HD-domain/PDEase-like"/>
    <property type="match status" value="1"/>
</dbReference>
<dbReference type="Pfam" id="PF00270">
    <property type="entry name" value="DEAD"/>
    <property type="match status" value="1"/>
</dbReference>
<dbReference type="InterPro" id="IPR027417">
    <property type="entry name" value="P-loop_NTPase"/>
</dbReference>
<dbReference type="GO" id="GO:0003676">
    <property type="term" value="F:nucleic acid binding"/>
    <property type="evidence" value="ECO:0007669"/>
    <property type="project" value="InterPro"/>
</dbReference>
<dbReference type="InterPro" id="IPR050079">
    <property type="entry name" value="DEAD_box_RNA_helicase"/>
</dbReference>
<evidence type="ECO:0000256" key="10">
    <source>
        <dbReference type="ARBA" id="ARBA00038437"/>
    </source>
</evidence>
<dbReference type="InterPro" id="IPR011545">
    <property type="entry name" value="DEAD/DEAH_box_helicase_dom"/>
</dbReference>
<keyword evidence="5" id="KW-0547">Nucleotide-binding</keyword>
<evidence type="ECO:0000256" key="9">
    <source>
        <dbReference type="ARBA" id="ARBA00023118"/>
    </source>
</evidence>
<evidence type="ECO:0000256" key="4">
    <source>
        <dbReference type="ARBA" id="ARBA00022723"/>
    </source>
</evidence>
<dbReference type="CDD" id="cd09641">
    <property type="entry name" value="Cas3''_I"/>
    <property type="match status" value="1"/>
</dbReference>
<evidence type="ECO:0000256" key="3">
    <source>
        <dbReference type="ARBA" id="ARBA00022722"/>
    </source>
</evidence>
<dbReference type="EMBL" id="JAFMYU010000010">
    <property type="protein sequence ID" value="MBO0932067.1"/>
    <property type="molecule type" value="Genomic_DNA"/>
</dbReference>
<comment type="similarity">
    <text evidence="10">Belongs to the DEAD box helicase family.</text>
</comment>
<dbReference type="InterPro" id="IPR001650">
    <property type="entry name" value="Helicase_C-like"/>
</dbReference>
<dbReference type="InterPro" id="IPR006474">
    <property type="entry name" value="Helicase_Cas3_CRISPR-ass_core"/>
</dbReference>
<dbReference type="NCBIfam" id="TIGR01596">
    <property type="entry name" value="cas3_HD"/>
    <property type="match status" value="1"/>
</dbReference>
<dbReference type="GO" id="GO:0003724">
    <property type="term" value="F:RNA helicase activity"/>
    <property type="evidence" value="ECO:0007669"/>
    <property type="project" value="TreeGrafter"/>
</dbReference>
<keyword evidence="7" id="KW-0347">Helicase</keyword>
<dbReference type="PANTHER" id="PTHR47959">
    <property type="entry name" value="ATP-DEPENDENT RNA HELICASE RHLE-RELATED"/>
    <property type="match status" value="1"/>
</dbReference>
<dbReference type="Pfam" id="PF18019">
    <property type="entry name" value="Cas3_HD"/>
    <property type="match status" value="1"/>
</dbReference>
<dbReference type="InterPro" id="IPR006483">
    <property type="entry name" value="CRISPR-assoc_Cas3_HD"/>
</dbReference>
<evidence type="ECO:0000256" key="2">
    <source>
        <dbReference type="ARBA" id="ARBA00009046"/>
    </source>
</evidence>
<evidence type="ECO:0000259" key="11">
    <source>
        <dbReference type="PROSITE" id="PS51643"/>
    </source>
</evidence>
<keyword evidence="9" id="KW-0051">Antiviral defense</keyword>
<feature type="domain" description="HD Cas3-type" evidence="11">
    <location>
        <begin position="12"/>
        <end position="194"/>
    </location>
</feature>
<protein>
    <submittedName>
        <fullName evidence="12">CRISPR-associated helicase Cas3</fullName>
    </submittedName>
</protein>
<evidence type="ECO:0000256" key="5">
    <source>
        <dbReference type="ARBA" id="ARBA00022741"/>
    </source>
</evidence>
<dbReference type="InterPro" id="IPR054712">
    <property type="entry name" value="Cas3-like_dom"/>
</dbReference>
<dbReference type="AlphaFoldDB" id="A0A939G482"/>
<evidence type="ECO:0000256" key="6">
    <source>
        <dbReference type="ARBA" id="ARBA00022801"/>
    </source>
</evidence>
<dbReference type="PANTHER" id="PTHR47959:SF16">
    <property type="entry name" value="CRISPR-ASSOCIATED NUCLEASE_HELICASE CAS3-RELATED"/>
    <property type="match status" value="1"/>
</dbReference>
<organism evidence="12 13">
    <name type="scientific">Fibrella aquatilis</name>
    <dbReference type="NCBI Taxonomy" id="2817059"/>
    <lineage>
        <taxon>Bacteria</taxon>
        <taxon>Pseudomonadati</taxon>
        <taxon>Bacteroidota</taxon>
        <taxon>Cytophagia</taxon>
        <taxon>Cytophagales</taxon>
        <taxon>Spirosomataceae</taxon>
        <taxon>Fibrella</taxon>
    </lineage>
</organism>
<dbReference type="GO" id="GO:0046872">
    <property type="term" value="F:metal ion binding"/>
    <property type="evidence" value="ECO:0007669"/>
    <property type="project" value="UniProtKB-KW"/>
</dbReference>
<sequence>MKQAFDHLKAKGKPDCTTLTDHLDHVVAATVKAATAFGMNVDVARQGAILHDIGKAHPVFQHRLKDSYKHSPTDEPMRHELASLLFLPVFDKSLWPVMVEMVVAHHKSTRNDTKRKGIIDLDERFGPRAFALHSAEWGSWSPTALAILSAYGIQARPISLTEAREAYDYAFDYCKNTPDGYSEWKGLLMAGDHFASALVHRTYNQTRRLFNVPLLTYYNRQHPLYPLSYIAADSERPHTLVTACTGAGKTDYLLRRCRGRVFYTLPFQASINSMYERLKHDMGKDNPDLDIRVLHAASRLTVEKNKYEEKTIQGHMGSAVKVLTPHQLASVVFGTRGYEATLMDLRGCDVILDEIHTYTNVTRSIVLKIVEMLKLIGCRIHIGTATMSSVLTNRIRALLGPDTVHEVALTDEQLDQFDRHGVHKISSYDDAQERIAQAVADGQKVLVVANRVETAQQRFQALQIAHPNVPMLLLHSRFKRGERGRLEQQLTGKRLDATGRPIYEFNTGQGACIVVSTQVVEVSLDISFDLMITDTAPLDALIQRFGRVNRKRTPETIGKVKPVFVIAPPETEGEAKPYELAVLEASFNALPDGDVLRERNVQALIDQVFPDVDNILIDKDAIYVNGRWRIEKLVHKPKSVLFDALDIDSMVCVTEADQQAYEQAGYEERMAYEIPVRYHAIAHNGLARSEGGNKPFIVPDKAYDPVLGLQMSLALPAFYNSFF</sequence>
<evidence type="ECO:0000313" key="13">
    <source>
        <dbReference type="Proteomes" id="UP000664795"/>
    </source>
</evidence>
<dbReference type="Gene3D" id="3.40.50.300">
    <property type="entry name" value="P-loop containing nucleotide triphosphate hydrolases"/>
    <property type="match status" value="2"/>
</dbReference>
<keyword evidence="13" id="KW-1185">Reference proteome</keyword>
<dbReference type="GO" id="GO:0016787">
    <property type="term" value="F:hydrolase activity"/>
    <property type="evidence" value="ECO:0007669"/>
    <property type="project" value="UniProtKB-KW"/>
</dbReference>
<dbReference type="Proteomes" id="UP000664795">
    <property type="component" value="Unassembled WGS sequence"/>
</dbReference>
<evidence type="ECO:0000256" key="8">
    <source>
        <dbReference type="ARBA" id="ARBA00022840"/>
    </source>
</evidence>
<dbReference type="GO" id="GO:0005829">
    <property type="term" value="C:cytosol"/>
    <property type="evidence" value="ECO:0007669"/>
    <property type="project" value="TreeGrafter"/>
</dbReference>
<evidence type="ECO:0000256" key="1">
    <source>
        <dbReference type="ARBA" id="ARBA00006847"/>
    </source>
</evidence>
<name>A0A939G482_9BACT</name>
<dbReference type="GO" id="GO:0051607">
    <property type="term" value="P:defense response to virus"/>
    <property type="evidence" value="ECO:0007669"/>
    <property type="project" value="UniProtKB-KW"/>
</dbReference>
<evidence type="ECO:0000313" key="12">
    <source>
        <dbReference type="EMBL" id="MBO0932067.1"/>
    </source>
</evidence>
<dbReference type="SUPFAM" id="SSF52540">
    <property type="entry name" value="P-loop containing nucleoside triphosphate hydrolases"/>
    <property type="match status" value="1"/>
</dbReference>
<evidence type="ECO:0000256" key="7">
    <source>
        <dbReference type="ARBA" id="ARBA00022806"/>
    </source>
</evidence>
<accession>A0A939G482</accession>
<dbReference type="Gene3D" id="1.10.3210.30">
    <property type="match status" value="1"/>
</dbReference>
<dbReference type="Pfam" id="PF22590">
    <property type="entry name" value="Cas3-like_C_2"/>
    <property type="match status" value="1"/>
</dbReference>
<comment type="similarity">
    <text evidence="2">In the central section; belongs to the CRISPR-associated helicase Cas3 family.</text>
</comment>
<dbReference type="InterPro" id="IPR038257">
    <property type="entry name" value="CRISPR-assoc_Cas3_HD_sf"/>
</dbReference>
<gene>
    <name evidence="12" type="primary">cas3</name>
    <name evidence="12" type="ORF">J2I48_13735</name>
</gene>
<dbReference type="GO" id="GO:0005524">
    <property type="term" value="F:ATP binding"/>
    <property type="evidence" value="ECO:0007669"/>
    <property type="project" value="UniProtKB-KW"/>
</dbReference>
<comment type="caution">
    <text evidence="12">The sequence shown here is derived from an EMBL/GenBank/DDBJ whole genome shotgun (WGS) entry which is preliminary data.</text>
</comment>
<keyword evidence="4" id="KW-0479">Metal-binding</keyword>
<keyword evidence="6" id="KW-0378">Hydrolase</keyword>
<dbReference type="NCBIfam" id="TIGR01587">
    <property type="entry name" value="cas3_core"/>
    <property type="match status" value="1"/>
</dbReference>
<keyword evidence="8" id="KW-0067">ATP-binding</keyword>
<comment type="similarity">
    <text evidence="1">In the N-terminal section; belongs to the CRISPR-associated nuclease Cas3-HD family.</text>
</comment>
<keyword evidence="3" id="KW-0540">Nuclease</keyword>
<dbReference type="GO" id="GO:0004518">
    <property type="term" value="F:nuclease activity"/>
    <property type="evidence" value="ECO:0007669"/>
    <property type="project" value="UniProtKB-KW"/>
</dbReference>
<reference evidence="12 13" key="1">
    <citation type="submission" date="2021-03" db="EMBL/GenBank/DDBJ databases">
        <title>Fibrella sp. HMF5036 genome sequencing and assembly.</title>
        <authorList>
            <person name="Kang H."/>
            <person name="Kim H."/>
            <person name="Bae S."/>
            <person name="Joh K."/>
        </authorList>
    </citation>
    <scope>NUCLEOTIDE SEQUENCE [LARGE SCALE GENOMIC DNA]</scope>
    <source>
        <strain evidence="12 13">HMF5036</strain>
    </source>
</reference>
<dbReference type="PROSITE" id="PS51643">
    <property type="entry name" value="HD_CAS3"/>
    <property type="match status" value="1"/>
</dbReference>
<proteinExistence type="inferred from homology"/>
<dbReference type="SMART" id="SM00490">
    <property type="entry name" value="HELICc"/>
    <property type="match status" value="1"/>
</dbReference>